<keyword evidence="13" id="KW-1185">Reference proteome</keyword>
<dbReference type="SUPFAM" id="SSF52540">
    <property type="entry name" value="P-loop containing nucleoside triphosphate hydrolases"/>
    <property type="match status" value="1"/>
</dbReference>
<dbReference type="GO" id="GO:0005829">
    <property type="term" value="C:cytosol"/>
    <property type="evidence" value="ECO:0007669"/>
    <property type="project" value="TreeGrafter"/>
</dbReference>
<protein>
    <recommendedName>
        <fullName evidence="14">RNA helicase</fullName>
    </recommendedName>
</protein>
<dbReference type="CDD" id="cd00268">
    <property type="entry name" value="DEADc"/>
    <property type="match status" value="1"/>
</dbReference>
<keyword evidence="5 7" id="KW-0067">ATP-binding</keyword>
<dbReference type="PANTHER" id="PTHR47959">
    <property type="entry name" value="ATP-DEPENDENT RNA HELICASE RHLE-RELATED"/>
    <property type="match status" value="1"/>
</dbReference>
<dbReference type="SMART" id="SM00490">
    <property type="entry name" value="HELICc"/>
    <property type="match status" value="1"/>
</dbReference>
<dbReference type="Pfam" id="PF00271">
    <property type="entry name" value="Helicase_C"/>
    <property type="match status" value="1"/>
</dbReference>
<evidence type="ECO:0000256" key="7">
    <source>
        <dbReference type="RuleBase" id="RU000492"/>
    </source>
</evidence>
<comment type="similarity">
    <text evidence="1">Belongs to the DEAD box helicase family. DDX21/DDX50 subfamily.</text>
</comment>
<evidence type="ECO:0008006" key="14">
    <source>
        <dbReference type="Google" id="ProtNLM"/>
    </source>
</evidence>
<dbReference type="PANTHER" id="PTHR47959:SF1">
    <property type="entry name" value="ATP-DEPENDENT RNA HELICASE DBPA"/>
    <property type="match status" value="1"/>
</dbReference>
<dbReference type="InterPro" id="IPR014001">
    <property type="entry name" value="Helicase_ATP-bd"/>
</dbReference>
<dbReference type="Pfam" id="PF08152">
    <property type="entry name" value="GUCT"/>
    <property type="match status" value="1"/>
</dbReference>
<dbReference type="InterPro" id="IPR012562">
    <property type="entry name" value="GUCT"/>
</dbReference>
<dbReference type="Gene3D" id="3.40.50.300">
    <property type="entry name" value="P-loop containing nucleotide triphosphate hydrolases"/>
    <property type="match status" value="2"/>
</dbReference>
<evidence type="ECO:0000256" key="3">
    <source>
        <dbReference type="ARBA" id="ARBA00022801"/>
    </source>
</evidence>
<dbReference type="PROSITE" id="PS00039">
    <property type="entry name" value="DEAD_ATP_HELICASE"/>
    <property type="match status" value="1"/>
</dbReference>
<name>A0A9C7PQL8_9RHOD</name>
<keyword evidence="2 7" id="KW-0547">Nucleotide-binding</keyword>
<dbReference type="InterPro" id="IPR000629">
    <property type="entry name" value="RNA-helicase_DEAD-box_CS"/>
</dbReference>
<dbReference type="PROSITE" id="PS51195">
    <property type="entry name" value="Q_MOTIF"/>
    <property type="match status" value="1"/>
</dbReference>
<feature type="domain" description="DEAD-box RNA helicase Q" evidence="11">
    <location>
        <begin position="162"/>
        <end position="190"/>
    </location>
</feature>
<evidence type="ECO:0000313" key="12">
    <source>
        <dbReference type="EMBL" id="GJQ08943.1"/>
    </source>
</evidence>
<dbReference type="PROSITE" id="PS51194">
    <property type="entry name" value="HELICASE_CTER"/>
    <property type="match status" value="1"/>
</dbReference>
<organism evidence="12 13">
    <name type="scientific">Galdieria partita</name>
    <dbReference type="NCBI Taxonomy" id="83374"/>
    <lineage>
        <taxon>Eukaryota</taxon>
        <taxon>Rhodophyta</taxon>
        <taxon>Bangiophyceae</taxon>
        <taxon>Galdieriales</taxon>
        <taxon>Galdieriaceae</taxon>
        <taxon>Galdieria</taxon>
    </lineage>
</organism>
<comment type="caution">
    <text evidence="12">The sequence shown here is derived from an EMBL/GenBank/DDBJ whole genome shotgun (WGS) entry which is preliminary data.</text>
</comment>
<feature type="region of interest" description="Disordered" evidence="8">
    <location>
        <begin position="90"/>
        <end position="126"/>
    </location>
</feature>
<feature type="domain" description="Helicase ATP-binding" evidence="9">
    <location>
        <begin position="193"/>
        <end position="373"/>
    </location>
</feature>
<dbReference type="PROSITE" id="PS51192">
    <property type="entry name" value="HELICASE_ATP_BIND_1"/>
    <property type="match status" value="1"/>
</dbReference>
<dbReference type="Proteomes" id="UP001061958">
    <property type="component" value="Unassembled WGS sequence"/>
</dbReference>
<reference evidence="12" key="1">
    <citation type="journal article" date="2022" name="Proc. Natl. Acad. Sci. U.S.A.">
        <title>Life cycle and functional genomics of the unicellular red alga Galdieria for elucidating algal and plant evolution and industrial use.</title>
        <authorList>
            <person name="Hirooka S."/>
            <person name="Itabashi T."/>
            <person name="Ichinose T.M."/>
            <person name="Onuma R."/>
            <person name="Fujiwara T."/>
            <person name="Yamashita S."/>
            <person name="Jong L.W."/>
            <person name="Tomita R."/>
            <person name="Iwane A.H."/>
            <person name="Miyagishima S.Y."/>
        </authorList>
    </citation>
    <scope>NUCLEOTIDE SEQUENCE</scope>
    <source>
        <strain evidence="12">NBRC 102759</strain>
    </source>
</reference>
<keyword evidence="4 7" id="KW-0347">Helicase</keyword>
<keyword evidence="3 7" id="KW-0378">Hydrolase</keyword>
<dbReference type="InterPro" id="IPR050079">
    <property type="entry name" value="DEAD_box_RNA_helicase"/>
</dbReference>
<evidence type="ECO:0000259" key="9">
    <source>
        <dbReference type="PROSITE" id="PS51192"/>
    </source>
</evidence>
<dbReference type="GO" id="GO:0003724">
    <property type="term" value="F:RNA helicase activity"/>
    <property type="evidence" value="ECO:0007669"/>
    <property type="project" value="UniProtKB-EC"/>
</dbReference>
<feature type="short sequence motif" description="Q motif" evidence="6">
    <location>
        <begin position="162"/>
        <end position="190"/>
    </location>
</feature>
<feature type="domain" description="Helicase C-terminal" evidence="10">
    <location>
        <begin position="404"/>
        <end position="553"/>
    </location>
</feature>
<dbReference type="InterPro" id="IPR027417">
    <property type="entry name" value="P-loop_NTPase"/>
</dbReference>
<evidence type="ECO:0000256" key="5">
    <source>
        <dbReference type="ARBA" id="ARBA00022840"/>
    </source>
</evidence>
<dbReference type="AlphaFoldDB" id="A0A9C7PQL8"/>
<evidence type="ECO:0000313" key="13">
    <source>
        <dbReference type="Proteomes" id="UP001061958"/>
    </source>
</evidence>
<dbReference type="EMBL" id="BQMJ01000005">
    <property type="protein sequence ID" value="GJQ08943.1"/>
    <property type="molecule type" value="Genomic_DNA"/>
</dbReference>
<evidence type="ECO:0000259" key="11">
    <source>
        <dbReference type="PROSITE" id="PS51195"/>
    </source>
</evidence>
<accession>A0A9C7PQL8</accession>
<dbReference type="SMART" id="SM00487">
    <property type="entry name" value="DEXDc"/>
    <property type="match status" value="1"/>
</dbReference>
<feature type="compositionally biased region" description="Polar residues" evidence="8">
    <location>
        <begin position="112"/>
        <end position="125"/>
    </location>
</feature>
<gene>
    <name evidence="12" type="ORF">GpartN1_g734.t1</name>
</gene>
<feature type="compositionally biased region" description="Polar residues" evidence="8">
    <location>
        <begin position="91"/>
        <end position="104"/>
    </location>
</feature>
<evidence type="ECO:0000256" key="1">
    <source>
        <dbReference type="ARBA" id="ARBA00006517"/>
    </source>
</evidence>
<proteinExistence type="inferred from homology"/>
<evidence type="ECO:0000259" key="10">
    <source>
        <dbReference type="PROSITE" id="PS51194"/>
    </source>
</evidence>
<dbReference type="InterPro" id="IPR044742">
    <property type="entry name" value="DEAD/DEAH_RhlB"/>
</dbReference>
<reference evidence="12" key="2">
    <citation type="submission" date="2022-01" db="EMBL/GenBank/DDBJ databases">
        <authorList>
            <person name="Hirooka S."/>
            <person name="Miyagishima S.Y."/>
        </authorList>
    </citation>
    <scope>NUCLEOTIDE SEQUENCE</scope>
    <source>
        <strain evidence="12">NBRC 102759</strain>
    </source>
</reference>
<dbReference type="GO" id="GO:0005524">
    <property type="term" value="F:ATP binding"/>
    <property type="evidence" value="ECO:0007669"/>
    <property type="project" value="UniProtKB-KW"/>
</dbReference>
<dbReference type="CDD" id="cd18787">
    <property type="entry name" value="SF2_C_DEAD"/>
    <property type="match status" value="1"/>
</dbReference>
<evidence type="ECO:0000256" key="4">
    <source>
        <dbReference type="ARBA" id="ARBA00022806"/>
    </source>
</evidence>
<dbReference type="GO" id="GO:0003723">
    <property type="term" value="F:RNA binding"/>
    <property type="evidence" value="ECO:0007669"/>
    <property type="project" value="UniProtKB-KW"/>
</dbReference>
<dbReference type="OrthoDB" id="4255at2759"/>
<dbReference type="InterPro" id="IPR014014">
    <property type="entry name" value="RNA_helicase_DEAD_Q_motif"/>
</dbReference>
<evidence type="ECO:0000256" key="6">
    <source>
        <dbReference type="PROSITE-ProRule" id="PRU00552"/>
    </source>
</evidence>
<sequence length="730" mass="82219">MVGGGDAFIAVGRFSNLCTFCNKYYHSRDRKGRQDATKRRETTDVSWKIFQPQIISDCPEVHLRKQLFTEFENSLPKFNGEGDNLFRASATEGSRQGMSLSRSNLPDEKGRVSTNSFDQTASRSRTSLRKFSPDMAKLQANGTRVSKKRPNLEVIEADGNTVSFTDFQLSEKILDLLEERGFQGATPIQSATFELILGGRDIIGRSRTGTGKTLAFVLPIMQKLVEQTEGHRQDRVSQIQCLVLAPTRELAKQVEQEFLAFAKCFRFRTSCFFGGSSYEVQQRAIDRGIDILVATPGRLIDHLDRGNLDLSRVKFFVLDEADEMLSMGFAEDIEKILTYLPPLQERQTLLFSATIPPWIQELAKENQNNPVIVDAIGNKDTKTSTTVEHIALRVPPTELSRKLILESLISVYSAEMTNFRCIVFARTKAEVDSLVSSGRIHNGAAQALHGDITQKQREITLSKFREGSFQVLVATDVAARGLDINGVDLVIQYRIPEDVDMYIHRAGRTGRAGRQGTCIVLYTDEERSRLSLMEKVCKIRFRLGNPPTLQQVIETKVNSLLRASQAIERNSVEPLVPIAKEYIESLHIKEEQREKQLPFIFASLLAVAIGQLNIPEVSILSGEENMCPILVKSKTVLTVSYIVRVVSRLLEDKGFDSRIGLVSVCADTKMAVFDLRKDVAERFVREANRSMESSKNLNHLLFEICSEIPPLSEPNGAKYPERKREYHRRT</sequence>
<evidence type="ECO:0000256" key="8">
    <source>
        <dbReference type="SAM" id="MobiDB-lite"/>
    </source>
</evidence>
<dbReference type="Pfam" id="PF00270">
    <property type="entry name" value="DEAD"/>
    <property type="match status" value="1"/>
</dbReference>
<dbReference type="GO" id="GO:0016787">
    <property type="term" value="F:hydrolase activity"/>
    <property type="evidence" value="ECO:0007669"/>
    <property type="project" value="UniProtKB-KW"/>
</dbReference>
<evidence type="ECO:0000256" key="2">
    <source>
        <dbReference type="ARBA" id="ARBA00022741"/>
    </source>
</evidence>
<dbReference type="InterPro" id="IPR011545">
    <property type="entry name" value="DEAD/DEAH_box_helicase_dom"/>
</dbReference>
<dbReference type="InterPro" id="IPR001650">
    <property type="entry name" value="Helicase_C-like"/>
</dbReference>